<dbReference type="Proteomes" id="UP000297597">
    <property type="component" value="Unassembled WGS sequence"/>
</dbReference>
<organism evidence="1 2">
    <name type="scientific">Pelotomaculum propionicicum</name>
    <dbReference type="NCBI Taxonomy" id="258475"/>
    <lineage>
        <taxon>Bacteria</taxon>
        <taxon>Bacillati</taxon>
        <taxon>Bacillota</taxon>
        <taxon>Clostridia</taxon>
        <taxon>Eubacteriales</taxon>
        <taxon>Desulfotomaculaceae</taxon>
        <taxon>Pelotomaculum</taxon>
    </lineage>
</organism>
<name>A0A4Y7RWI0_9FIRM</name>
<dbReference type="RefSeq" id="WP_134212141.1">
    <property type="nucleotide sequence ID" value="NZ_QFFZ01000002.1"/>
</dbReference>
<dbReference type="EMBL" id="QFFZ01000002">
    <property type="protein sequence ID" value="TEB13344.1"/>
    <property type="molecule type" value="Genomic_DNA"/>
</dbReference>
<proteinExistence type="predicted"/>
<reference evidence="1 2" key="1">
    <citation type="journal article" date="2018" name="Environ. Microbiol.">
        <title>Novel energy conservation strategies and behaviour of Pelotomaculum schinkii driving syntrophic propionate catabolism.</title>
        <authorList>
            <person name="Hidalgo-Ahumada C.A.P."/>
            <person name="Nobu M.K."/>
            <person name="Narihiro T."/>
            <person name="Tamaki H."/>
            <person name="Liu W.T."/>
            <person name="Kamagata Y."/>
            <person name="Stams A.J.M."/>
            <person name="Imachi H."/>
            <person name="Sousa D.Z."/>
        </authorList>
    </citation>
    <scope>NUCLEOTIDE SEQUENCE [LARGE SCALE GENOMIC DNA]</scope>
    <source>
        <strain evidence="1 2">MGP</strain>
    </source>
</reference>
<comment type="caution">
    <text evidence="1">The sequence shown here is derived from an EMBL/GenBank/DDBJ whole genome shotgun (WGS) entry which is preliminary data.</text>
</comment>
<gene>
    <name evidence="1" type="ORF">Pmgp_00238</name>
</gene>
<dbReference type="OrthoDB" id="2667318at2"/>
<keyword evidence="2" id="KW-1185">Reference proteome</keyword>
<sequence length="381" mass="43371">MAKYTVTRACGHEETVVLFGKLKDRDWRLEKVEPQKLCSECYQAKLAEEREKENREAAEVAKEQGLPALAGSEKQVAWAETIRQQMLADIDEFIYKRVKPEHRNKPELLTAIDHIRNTVEARWWIDNRGMNLPGELMHLVAKAAKEVKAKKLQPAISEAKTEATVRPENPKTDLVAEIRSLDSAVEISFPERRDDFRELVRGIGYRWESNCWRRKLSAKNGTPQDRAAEAGHRLLAAGFAVRIYDEAIRARAIAGDYEPECTRWVQLRTSEKYTGWLAINWSRPDDFYKAAKRIAGARWSSPSVVVPPENFEEVLDFAQMYGFKVSDMALEAIEQARRDKEAALVVSVEAPKEKPREIASGKPPVLEVPAEVGINDEFREG</sequence>
<evidence type="ECO:0000313" key="2">
    <source>
        <dbReference type="Proteomes" id="UP000297597"/>
    </source>
</evidence>
<protein>
    <submittedName>
        <fullName evidence="1">Uncharacterized protein</fullName>
    </submittedName>
</protein>
<evidence type="ECO:0000313" key="1">
    <source>
        <dbReference type="EMBL" id="TEB13344.1"/>
    </source>
</evidence>
<accession>A0A4Y7RWI0</accession>
<dbReference type="AlphaFoldDB" id="A0A4Y7RWI0"/>